<dbReference type="InterPro" id="IPR027417">
    <property type="entry name" value="P-loop_NTPase"/>
</dbReference>
<evidence type="ECO:0000313" key="2">
    <source>
        <dbReference type="Proteomes" id="UP001143747"/>
    </source>
</evidence>
<dbReference type="EMBL" id="JAKELO010000002">
    <property type="protein sequence ID" value="MDE4908905.1"/>
    <property type="molecule type" value="Genomic_DNA"/>
</dbReference>
<dbReference type="Gene3D" id="3.40.50.300">
    <property type="entry name" value="P-loop containing nucleotide triphosphate hydrolases"/>
    <property type="match status" value="1"/>
</dbReference>
<accession>A0A9Q4PWB5</accession>
<dbReference type="AlphaFoldDB" id="A0A9Q4PWB5"/>
<dbReference type="Pfam" id="PF24336">
    <property type="entry name" value="DUF7504"/>
    <property type="match status" value="1"/>
</dbReference>
<gene>
    <name evidence="1" type="ORF">L0665_09830</name>
</gene>
<proteinExistence type="predicted"/>
<evidence type="ECO:0008006" key="3">
    <source>
        <dbReference type="Google" id="ProtNLM"/>
    </source>
</evidence>
<sequence length="182" mass="20156">MDISYNESEEGTIYLVLSEPRSIRKKNIEIIKEITDKGFTTIVITTNDPYNVLRKDYVKGGINLEKVHFIDAITKYAIGKESEGAVNCTFVNNPSNLTDMGIAVTELLKTIDGDNVWVLLDSVNSMLIYISSANLTKFFHFITSKLKILEISGVFLAVEKGIEPSILAQLEGFVDGVVESEG</sequence>
<dbReference type="RefSeq" id="WP_274925517.1">
    <property type="nucleotide sequence ID" value="NZ_JAKELO010000002.1"/>
</dbReference>
<name>A0A9Q4PWB5_9EURY</name>
<evidence type="ECO:0000313" key="1">
    <source>
        <dbReference type="EMBL" id="MDE4908905.1"/>
    </source>
</evidence>
<dbReference type="Proteomes" id="UP001143747">
    <property type="component" value="Unassembled WGS sequence"/>
</dbReference>
<organism evidence="1 2">
    <name type="scientific">Methanogenium marinum</name>
    <dbReference type="NCBI Taxonomy" id="348610"/>
    <lineage>
        <taxon>Archaea</taxon>
        <taxon>Methanobacteriati</taxon>
        <taxon>Methanobacteriota</taxon>
        <taxon>Stenosarchaea group</taxon>
        <taxon>Methanomicrobia</taxon>
        <taxon>Methanomicrobiales</taxon>
        <taxon>Methanomicrobiaceae</taxon>
        <taxon>Methanogenium</taxon>
    </lineage>
</organism>
<dbReference type="InterPro" id="IPR055927">
    <property type="entry name" value="DUF7504"/>
</dbReference>
<keyword evidence="2" id="KW-1185">Reference proteome</keyword>
<reference evidence="1" key="1">
    <citation type="submission" date="2022-01" db="EMBL/GenBank/DDBJ databases">
        <title>Draft genome of Methanogenium marinum DSM 15558.</title>
        <authorList>
            <person name="Chen S.-C."/>
            <person name="You Y.-T."/>
        </authorList>
    </citation>
    <scope>NUCLEOTIDE SEQUENCE</scope>
    <source>
        <strain evidence="1">DSM 15558</strain>
    </source>
</reference>
<protein>
    <recommendedName>
        <fullName evidence="3">KaiC-like domain-containing protein</fullName>
    </recommendedName>
</protein>
<comment type="caution">
    <text evidence="1">The sequence shown here is derived from an EMBL/GenBank/DDBJ whole genome shotgun (WGS) entry which is preliminary data.</text>
</comment>